<dbReference type="GO" id="GO:0016539">
    <property type="term" value="P:intein-mediated protein splicing"/>
    <property type="evidence" value="ECO:0007669"/>
    <property type="project" value="InterPro"/>
</dbReference>
<evidence type="ECO:0000259" key="6">
    <source>
        <dbReference type="PROSITE" id="PS50819"/>
    </source>
</evidence>
<dbReference type="InterPro" id="IPR014026">
    <property type="entry name" value="UDP-Glc/GDP-Man_DH_dimer"/>
</dbReference>
<feature type="domain" description="DOD-type homing endonuclease" evidence="6">
    <location>
        <begin position="495"/>
        <end position="635"/>
    </location>
</feature>
<dbReference type="Gene3D" id="3.40.50.720">
    <property type="entry name" value="NAD(P)-binding Rossmann-like Domain"/>
    <property type="match status" value="3"/>
</dbReference>
<dbReference type="NCBIfam" id="TIGR03026">
    <property type="entry name" value="NDP-sugDHase"/>
    <property type="match status" value="1"/>
</dbReference>
<dbReference type="InterPro" id="IPR027434">
    <property type="entry name" value="Homing_endonucl"/>
</dbReference>
<keyword evidence="4" id="KW-0560">Oxidoreductase</keyword>
<dbReference type="EMBL" id="OBEI01000002">
    <property type="protein sequence ID" value="SNZ06214.1"/>
    <property type="molecule type" value="Genomic_DNA"/>
</dbReference>
<dbReference type="PRINTS" id="PR00379">
    <property type="entry name" value="INTEIN"/>
</dbReference>
<dbReference type="AlphaFoldDB" id="A0A285N9N6"/>
<dbReference type="NCBIfam" id="TIGR01445">
    <property type="entry name" value="intein_Nterm"/>
    <property type="match status" value="1"/>
</dbReference>
<dbReference type="Pfam" id="PF00984">
    <property type="entry name" value="UDPG_MGDP_dh"/>
    <property type="match status" value="1"/>
</dbReference>
<dbReference type="GO" id="GO:0000271">
    <property type="term" value="P:polysaccharide biosynthetic process"/>
    <property type="evidence" value="ECO:0007669"/>
    <property type="project" value="InterPro"/>
</dbReference>
<evidence type="ECO:0000256" key="3">
    <source>
        <dbReference type="ARBA" id="ARBA00023000"/>
    </source>
</evidence>
<reference evidence="8" key="1">
    <citation type="submission" date="2017-09" db="EMBL/GenBank/DDBJ databases">
        <authorList>
            <person name="Varghese N."/>
            <person name="Submissions S."/>
        </authorList>
    </citation>
    <scope>NUCLEOTIDE SEQUENCE [LARGE SCALE GENOMIC DNA]</scope>
    <source>
        <strain evidence="8">DSM 15103</strain>
    </source>
</reference>
<dbReference type="CDD" id="cd00081">
    <property type="entry name" value="Hint"/>
    <property type="match status" value="1"/>
</dbReference>
<dbReference type="InterPro" id="IPR017476">
    <property type="entry name" value="UDP-Glc/GDP-Man"/>
</dbReference>
<comment type="similarity">
    <text evidence="1">Belongs to the UDP-glucose/GDP-mannose dehydrogenase family.</text>
</comment>
<dbReference type="InterPro" id="IPR028359">
    <property type="entry name" value="UDP_ManNAc/GlcNAc_DH"/>
</dbReference>
<dbReference type="GO" id="GO:0016628">
    <property type="term" value="F:oxidoreductase activity, acting on the CH-CH group of donors, NAD or NADP as acceptor"/>
    <property type="evidence" value="ECO:0007669"/>
    <property type="project" value="InterPro"/>
</dbReference>
<dbReference type="InterPro" id="IPR003586">
    <property type="entry name" value="Hint_dom_C"/>
</dbReference>
<dbReference type="PANTHER" id="PTHR43491:SF2">
    <property type="entry name" value="UDP-N-ACETYL-D-MANNOSAMINE DEHYDROGENASE"/>
    <property type="match status" value="1"/>
</dbReference>
<accession>A0A285N9N6</accession>
<dbReference type="InterPro" id="IPR003587">
    <property type="entry name" value="Hint_dom_N"/>
</dbReference>
<dbReference type="Pfam" id="PF03721">
    <property type="entry name" value="UDPG_MGDP_dh_N"/>
    <property type="match status" value="1"/>
</dbReference>
<evidence type="ECO:0000313" key="8">
    <source>
        <dbReference type="Proteomes" id="UP000219036"/>
    </source>
</evidence>
<dbReference type="SMART" id="SM00984">
    <property type="entry name" value="UDPG_MGDP_dh_C"/>
    <property type="match status" value="1"/>
</dbReference>
<dbReference type="GO" id="GO:0051287">
    <property type="term" value="F:NAD binding"/>
    <property type="evidence" value="ECO:0007669"/>
    <property type="project" value="InterPro"/>
</dbReference>
<dbReference type="InterPro" id="IPR030934">
    <property type="entry name" value="Intein_C"/>
</dbReference>
<dbReference type="SUPFAM" id="SSF55608">
    <property type="entry name" value="Homing endonucleases"/>
    <property type="match status" value="2"/>
</dbReference>
<protein>
    <submittedName>
        <fullName evidence="7">Nucleotide sugar dehydrogenase</fullName>
    </submittedName>
</protein>
<keyword evidence="8" id="KW-1185">Reference proteome</keyword>
<dbReference type="SUPFAM" id="SSF51294">
    <property type="entry name" value="Hedgehog/intein (Hint) domain"/>
    <property type="match status" value="1"/>
</dbReference>
<dbReference type="Pfam" id="PF14890">
    <property type="entry name" value="Intein_splicing"/>
    <property type="match status" value="1"/>
</dbReference>
<dbReference type="InterPro" id="IPR036844">
    <property type="entry name" value="Hint_dom_sf"/>
</dbReference>
<dbReference type="OrthoDB" id="9803238at2"/>
<dbReference type="GO" id="GO:0016616">
    <property type="term" value="F:oxidoreductase activity, acting on the CH-OH group of donors, NAD or NADP as acceptor"/>
    <property type="evidence" value="ECO:0007669"/>
    <property type="project" value="InterPro"/>
</dbReference>
<keyword evidence="5" id="KW-0520">NAD</keyword>
<dbReference type="InterPro" id="IPR006141">
    <property type="entry name" value="Intein_N"/>
</dbReference>
<keyword evidence="3" id="KW-0651">Protein splicing</keyword>
<keyword evidence="2" id="KW-0068">Autocatalytic cleavage</keyword>
<dbReference type="InterPro" id="IPR036291">
    <property type="entry name" value="NAD(P)-bd_dom_sf"/>
</dbReference>
<dbReference type="InterPro" id="IPR004860">
    <property type="entry name" value="LAGLIDADG_dom"/>
</dbReference>
<sequence length="902" mass="103955">MDISDFEKGKSEKIAVIGLGYVGLPLAVLLDKKFNVIGFDINPERIKELKEGYDRTREVEEKELKNCQIEFTDNPEKISEAKVIIVTVPTPIDEHNIPDLKPIKSATKTVGKYMKKGSVVIYESTVYPGLTEEECVPILEKESGLKWKKDFNVGYSPERVNPGDKQHTIDRIVKVVAGDTPEITEFLSKLYGSVITAGIHKAPDIKTAEAAKVIENTQRDLNIALMNELSVIFNKMGIDTKAVLEAASTKWNFLRFEPGLVGGHCQIGSEYITVKQRDKIFETTFKDFIENIKSKKVINFYGTDLIFPEEKTEILSFDPVKEDFRFLPVRIFTKRKYSNLLRIKLSSGQSITVSDKHPFIVRNGDSYDAKLACQLQENDEIPIVSKLPSVHKKEEINIIDLIKDAEFVDKIRVKPSNKNWKELNKFSKYISKKYLGKKVSNFFYWNYLPLTDYLKIRKYFLENYSEKELELVSGRGSSFGKIPAVIKVNKDFGRLIGYYLSEGCLTEEKKSTRIRLTINPDEKELLEDIKNILNKWGISFSIYKDKNFNSLTIKISNRIFGYLLQKLETGKNSYDAKIPDILMYNKDEIRKEVLKGLFRGDGGISVSNNMPRVSYFTSSKTLYQQVTLLLLNFDIFPFHQKRKGLIEIYKISDLRKMKDFFLDDKKKKLEKVIKTKKDGKSKNYYTEDKFFIAKIKEIEPIKNEEYIYSLEVPDAKNYITTGGVITHNCIGVDPYYLTFKAEAIGHHPEVILAGRRINDYMGKFVAENTVKKLIKAGKAVKGSKVLILGLTFKENISDIRNTKVIDVYNELKEYGIEVYVYDPFAYPEEVKEEYGIELLDKIEKKAPYDAIVVAVKHRPFIEELDFKEYKRLMKNGKPVLIDIKGLYNKEKALKEGFLYWRL</sequence>
<evidence type="ECO:0000313" key="7">
    <source>
        <dbReference type="EMBL" id="SNZ06214.1"/>
    </source>
</evidence>
<dbReference type="SUPFAM" id="SSF48179">
    <property type="entry name" value="6-phosphogluconate dehydrogenase C-terminal domain-like"/>
    <property type="match status" value="1"/>
</dbReference>
<dbReference type="InterPro" id="IPR008927">
    <property type="entry name" value="6-PGluconate_DH-like_C_sf"/>
</dbReference>
<evidence type="ECO:0000256" key="5">
    <source>
        <dbReference type="ARBA" id="ARBA00023027"/>
    </source>
</evidence>
<dbReference type="InterPro" id="IPR006142">
    <property type="entry name" value="INTEIN"/>
</dbReference>
<dbReference type="SUPFAM" id="SSF52413">
    <property type="entry name" value="UDP-glucose/GDP-mannose dehydrogenase C-terminal domain"/>
    <property type="match status" value="1"/>
</dbReference>
<dbReference type="SUPFAM" id="SSF51735">
    <property type="entry name" value="NAD(P)-binding Rossmann-fold domains"/>
    <property type="match status" value="1"/>
</dbReference>
<gene>
    <name evidence="7" type="ORF">SAMN06265182_0602</name>
</gene>
<dbReference type="NCBIfam" id="TIGR01443">
    <property type="entry name" value="intein_Cterm"/>
    <property type="match status" value="1"/>
</dbReference>
<dbReference type="Gene3D" id="2.170.16.10">
    <property type="entry name" value="Hedgehog/Intein (Hint) domain"/>
    <property type="match status" value="1"/>
</dbReference>
<dbReference type="InterPro" id="IPR014027">
    <property type="entry name" value="UDP-Glc/GDP-Man_DH_C"/>
</dbReference>
<dbReference type="Gene3D" id="3.10.28.10">
    <property type="entry name" value="Homing endonucleases"/>
    <property type="match status" value="1"/>
</dbReference>
<proteinExistence type="inferred from homology"/>
<dbReference type="GO" id="GO:0004519">
    <property type="term" value="F:endonuclease activity"/>
    <property type="evidence" value="ECO:0007669"/>
    <property type="project" value="InterPro"/>
</dbReference>
<evidence type="ECO:0000256" key="1">
    <source>
        <dbReference type="ARBA" id="ARBA00006601"/>
    </source>
</evidence>
<evidence type="ECO:0000256" key="2">
    <source>
        <dbReference type="ARBA" id="ARBA00022813"/>
    </source>
</evidence>
<dbReference type="InterPro" id="IPR004042">
    <property type="entry name" value="Intein_endonuc_central"/>
</dbReference>
<name>A0A285N9N6_9AQUI</name>
<dbReference type="PROSITE" id="PS50817">
    <property type="entry name" value="INTEIN_N_TER"/>
    <property type="match status" value="1"/>
</dbReference>
<dbReference type="PANTHER" id="PTHR43491">
    <property type="entry name" value="UDP-N-ACETYL-D-MANNOSAMINE DEHYDROGENASE"/>
    <property type="match status" value="1"/>
</dbReference>
<dbReference type="Pfam" id="PF03720">
    <property type="entry name" value="UDPG_MGDP_dh_C"/>
    <property type="match status" value="1"/>
</dbReference>
<dbReference type="PROSITE" id="PS50818">
    <property type="entry name" value="INTEIN_C_TER"/>
    <property type="match status" value="1"/>
</dbReference>
<dbReference type="Pfam" id="PF14528">
    <property type="entry name" value="LAGLIDADG_3"/>
    <property type="match status" value="2"/>
</dbReference>
<evidence type="ECO:0000256" key="4">
    <source>
        <dbReference type="ARBA" id="ARBA00023002"/>
    </source>
</evidence>
<dbReference type="InterPro" id="IPR036220">
    <property type="entry name" value="UDP-Glc/GDP-Man_DH_C_sf"/>
</dbReference>
<dbReference type="PROSITE" id="PS50819">
    <property type="entry name" value="INTEIN_ENDONUCLEASE"/>
    <property type="match status" value="1"/>
</dbReference>
<dbReference type="Proteomes" id="UP000219036">
    <property type="component" value="Unassembled WGS sequence"/>
</dbReference>
<dbReference type="SMART" id="SM00305">
    <property type="entry name" value="HintC"/>
    <property type="match status" value="1"/>
</dbReference>
<organism evidence="7 8">
    <name type="scientific">Persephonella hydrogeniphila</name>
    <dbReference type="NCBI Taxonomy" id="198703"/>
    <lineage>
        <taxon>Bacteria</taxon>
        <taxon>Pseudomonadati</taxon>
        <taxon>Aquificota</taxon>
        <taxon>Aquificia</taxon>
        <taxon>Aquificales</taxon>
        <taxon>Hydrogenothermaceae</taxon>
        <taxon>Persephonella</taxon>
    </lineage>
</organism>
<dbReference type="InterPro" id="IPR001732">
    <property type="entry name" value="UDP-Glc/GDP-Man_DH_N"/>
</dbReference>
<dbReference type="SMART" id="SM00306">
    <property type="entry name" value="HintN"/>
    <property type="match status" value="1"/>
</dbReference>